<keyword evidence="1" id="KW-0732">Signal</keyword>
<accession>A0AAV7ISV1</accession>
<gene>
    <name evidence="2" type="ORF">KQX54_001786</name>
</gene>
<feature type="signal peptide" evidence="1">
    <location>
        <begin position="1"/>
        <end position="24"/>
    </location>
</feature>
<evidence type="ECO:0000256" key="1">
    <source>
        <dbReference type="SAM" id="SignalP"/>
    </source>
</evidence>
<evidence type="ECO:0000313" key="2">
    <source>
        <dbReference type="EMBL" id="KAH0556688.1"/>
    </source>
</evidence>
<dbReference type="PANTHER" id="PTHR39960:SF1">
    <property type="entry name" value="LD34147P"/>
    <property type="match status" value="1"/>
</dbReference>
<sequence>MKKYLIILLCFWQSQLHYIPGCRSHEITHEDIKEAMLSLVHLIRENTEKLERHEIRERHLGDQVKKSLGILSKKIIDIEEIRRHLQKFDTRVTSLERSLAKL</sequence>
<reference evidence="2 3" key="1">
    <citation type="journal article" date="2021" name="J. Hered.">
        <title>A chromosome-level genome assembly of the parasitoid wasp, Cotesia glomerata (Hymenoptera: Braconidae).</title>
        <authorList>
            <person name="Pinto B.J."/>
            <person name="Weis J.J."/>
            <person name="Gamble T."/>
            <person name="Ode P.J."/>
            <person name="Paul R."/>
            <person name="Zaspel J.M."/>
        </authorList>
    </citation>
    <scope>NUCLEOTIDE SEQUENCE [LARGE SCALE GENOMIC DNA]</scope>
    <source>
        <strain evidence="2">CgM1</strain>
    </source>
</reference>
<dbReference type="GO" id="GO:0005886">
    <property type="term" value="C:plasma membrane"/>
    <property type="evidence" value="ECO:0007669"/>
    <property type="project" value="TreeGrafter"/>
</dbReference>
<evidence type="ECO:0000313" key="3">
    <source>
        <dbReference type="Proteomes" id="UP000826195"/>
    </source>
</evidence>
<evidence type="ECO:0008006" key="4">
    <source>
        <dbReference type="Google" id="ProtNLM"/>
    </source>
</evidence>
<dbReference type="AlphaFoldDB" id="A0AAV7ISV1"/>
<protein>
    <recommendedName>
        <fullName evidence="4">Venom protein</fullName>
    </recommendedName>
</protein>
<keyword evidence="3" id="KW-1185">Reference proteome</keyword>
<feature type="chain" id="PRO_5043731346" description="Venom protein" evidence="1">
    <location>
        <begin position="25"/>
        <end position="102"/>
    </location>
</feature>
<proteinExistence type="predicted"/>
<comment type="caution">
    <text evidence="2">The sequence shown here is derived from an EMBL/GenBank/DDBJ whole genome shotgun (WGS) entry which is preliminary data.</text>
</comment>
<dbReference type="PANTHER" id="PTHR39960">
    <property type="entry name" value="LD34147P"/>
    <property type="match status" value="1"/>
</dbReference>
<dbReference type="EMBL" id="JAHXZJ010000748">
    <property type="protein sequence ID" value="KAH0556688.1"/>
    <property type="molecule type" value="Genomic_DNA"/>
</dbReference>
<dbReference type="Proteomes" id="UP000826195">
    <property type="component" value="Unassembled WGS sequence"/>
</dbReference>
<organism evidence="2 3">
    <name type="scientific">Cotesia glomerata</name>
    <name type="common">Lepidopteran parasitic wasp</name>
    <name type="synonym">Apanteles glomeratus</name>
    <dbReference type="NCBI Taxonomy" id="32391"/>
    <lineage>
        <taxon>Eukaryota</taxon>
        <taxon>Metazoa</taxon>
        <taxon>Ecdysozoa</taxon>
        <taxon>Arthropoda</taxon>
        <taxon>Hexapoda</taxon>
        <taxon>Insecta</taxon>
        <taxon>Pterygota</taxon>
        <taxon>Neoptera</taxon>
        <taxon>Endopterygota</taxon>
        <taxon>Hymenoptera</taxon>
        <taxon>Apocrita</taxon>
        <taxon>Ichneumonoidea</taxon>
        <taxon>Braconidae</taxon>
        <taxon>Microgastrinae</taxon>
        <taxon>Cotesia</taxon>
    </lineage>
</organism>
<name>A0AAV7ISV1_COTGL</name>